<keyword evidence="4" id="KW-1185">Reference proteome</keyword>
<evidence type="ECO:0000313" key="4">
    <source>
        <dbReference type="Proteomes" id="UP001349262"/>
    </source>
</evidence>
<dbReference type="EMBL" id="MLBY01000005">
    <property type="protein sequence ID" value="MEE7459819.1"/>
    <property type="molecule type" value="Genomic_DNA"/>
</dbReference>
<evidence type="ECO:0000256" key="2">
    <source>
        <dbReference type="SAM" id="SignalP"/>
    </source>
</evidence>
<gene>
    <name evidence="3" type="ORF">MRSR164_24515</name>
</gene>
<name>A0ABU7TGV7_9HYPH</name>
<keyword evidence="1" id="KW-0812">Transmembrane</keyword>
<feature type="chain" id="PRO_5046749183" evidence="2">
    <location>
        <begin position="21"/>
        <end position="74"/>
    </location>
</feature>
<organism evidence="3 4">
    <name type="scientific">Methylobacterium radiotolerans</name>
    <dbReference type="NCBI Taxonomy" id="31998"/>
    <lineage>
        <taxon>Bacteria</taxon>
        <taxon>Pseudomonadati</taxon>
        <taxon>Pseudomonadota</taxon>
        <taxon>Alphaproteobacteria</taxon>
        <taxon>Hyphomicrobiales</taxon>
        <taxon>Methylobacteriaceae</taxon>
        <taxon>Methylobacterium</taxon>
    </lineage>
</organism>
<reference evidence="3 4" key="1">
    <citation type="journal article" date="2012" name="Genet. Mol. Biol.">
        <title>Analysis of 16S rRNA and mxaF genes revealing insights into Methylobacterium niche-specific plant association.</title>
        <authorList>
            <person name="Dourado M.N."/>
            <person name="Andreote F.D."/>
            <person name="Dini-Andreote F."/>
            <person name="Conti R."/>
            <person name="Araujo J.M."/>
            <person name="Araujo W.L."/>
        </authorList>
    </citation>
    <scope>NUCLEOTIDE SEQUENCE [LARGE SCALE GENOMIC DNA]</scope>
    <source>
        <strain evidence="3 4">SR1.6/4</strain>
    </source>
</reference>
<comment type="caution">
    <text evidence="3">The sequence shown here is derived from an EMBL/GenBank/DDBJ whole genome shotgun (WGS) entry which is preliminary data.</text>
</comment>
<protein>
    <submittedName>
        <fullName evidence="3">Uncharacterized protein</fullName>
    </submittedName>
</protein>
<keyword evidence="2" id="KW-0732">Signal</keyword>
<proteinExistence type="predicted"/>
<evidence type="ECO:0000256" key="1">
    <source>
        <dbReference type="SAM" id="Phobius"/>
    </source>
</evidence>
<keyword evidence="1" id="KW-1133">Transmembrane helix</keyword>
<evidence type="ECO:0000313" key="3">
    <source>
        <dbReference type="EMBL" id="MEE7459819.1"/>
    </source>
</evidence>
<accession>A0ABU7TGV7</accession>
<dbReference type="PROSITE" id="PS51257">
    <property type="entry name" value="PROKAR_LIPOPROTEIN"/>
    <property type="match status" value="1"/>
</dbReference>
<feature type="transmembrane region" description="Helical" evidence="1">
    <location>
        <begin position="44"/>
        <end position="64"/>
    </location>
</feature>
<sequence>MPRWLFKAICVLAFCAPVGAACLHAWPFVTGRPVPAVLDADAVLLSAISLLLSAGLIMLMSVSVRSDRSQSRRG</sequence>
<dbReference type="Proteomes" id="UP001349262">
    <property type="component" value="Unassembled WGS sequence"/>
</dbReference>
<keyword evidence="1" id="KW-0472">Membrane</keyword>
<feature type="signal peptide" evidence="2">
    <location>
        <begin position="1"/>
        <end position="20"/>
    </location>
</feature>